<reference evidence="1" key="1">
    <citation type="submission" date="2023-05" db="EMBL/GenBank/DDBJ databases">
        <authorList>
            <person name="Stuckert A."/>
        </authorList>
    </citation>
    <scope>NUCLEOTIDE SEQUENCE</scope>
</reference>
<sequence length="76" mass="8152">MISRVHCHTDHREMQLPFSAALSSRCQSGNDDQCPDDRCPAVPPTSSAHLCPAVPPTCAQQCPPVLISATHQCLSV</sequence>
<organism evidence="1 2">
    <name type="scientific">Staurois parvus</name>
    <dbReference type="NCBI Taxonomy" id="386267"/>
    <lineage>
        <taxon>Eukaryota</taxon>
        <taxon>Metazoa</taxon>
        <taxon>Chordata</taxon>
        <taxon>Craniata</taxon>
        <taxon>Vertebrata</taxon>
        <taxon>Euteleostomi</taxon>
        <taxon>Amphibia</taxon>
        <taxon>Batrachia</taxon>
        <taxon>Anura</taxon>
        <taxon>Neobatrachia</taxon>
        <taxon>Ranoidea</taxon>
        <taxon>Ranidae</taxon>
        <taxon>Staurois</taxon>
    </lineage>
</organism>
<evidence type="ECO:0000313" key="2">
    <source>
        <dbReference type="Proteomes" id="UP001162483"/>
    </source>
</evidence>
<dbReference type="Proteomes" id="UP001162483">
    <property type="component" value="Unassembled WGS sequence"/>
</dbReference>
<feature type="non-terminal residue" evidence="1">
    <location>
        <position position="76"/>
    </location>
</feature>
<keyword evidence="2" id="KW-1185">Reference proteome</keyword>
<dbReference type="EMBL" id="CATNWA010014181">
    <property type="protein sequence ID" value="CAI9568564.1"/>
    <property type="molecule type" value="Genomic_DNA"/>
</dbReference>
<comment type="caution">
    <text evidence="1">The sequence shown here is derived from an EMBL/GenBank/DDBJ whole genome shotgun (WGS) entry which is preliminary data.</text>
</comment>
<accession>A0ABN9D9F1</accession>
<gene>
    <name evidence="1" type="ORF">SPARVUS_LOCUS6764619</name>
</gene>
<proteinExistence type="predicted"/>
<evidence type="ECO:0000313" key="1">
    <source>
        <dbReference type="EMBL" id="CAI9568564.1"/>
    </source>
</evidence>
<protein>
    <submittedName>
        <fullName evidence="1">Uncharacterized protein</fullName>
    </submittedName>
</protein>
<name>A0ABN9D9F1_9NEOB</name>